<dbReference type="OrthoDB" id="8249012at2759"/>
<organism evidence="1 2">
    <name type="scientific">Bondarzewia mesenterica</name>
    <dbReference type="NCBI Taxonomy" id="1095465"/>
    <lineage>
        <taxon>Eukaryota</taxon>
        <taxon>Fungi</taxon>
        <taxon>Dikarya</taxon>
        <taxon>Basidiomycota</taxon>
        <taxon>Agaricomycotina</taxon>
        <taxon>Agaricomycetes</taxon>
        <taxon>Russulales</taxon>
        <taxon>Bondarzewiaceae</taxon>
        <taxon>Bondarzewia</taxon>
    </lineage>
</organism>
<evidence type="ECO:0008006" key="3">
    <source>
        <dbReference type="Google" id="ProtNLM"/>
    </source>
</evidence>
<dbReference type="AlphaFoldDB" id="A0A4S4LUE2"/>
<proteinExistence type="predicted"/>
<sequence length="441" mass="50144">MASLDPRMPPRFVDLKREIASSYPDFQVRATRAWNEVIQHLSESTQEIIKSDSDIIPQVKFEDLNKLSQEEIDNIKKRGCVVIRDVVDDVEVSAWKKSLEEFVKANPEVPGIPENNKQFFNLYWTKAQVLARSHPNLLEASTWLNKLYHIKGEEKLNGVDLSTPLSYADRFRIRHPGTQWNAHPPHVDGTFSRGTIERWEDEAFRTCFSDILNGNWRNHDPYDLEGRINANTSIYGRPNQASIFRTFQGWLAMSETAPHEGTLKVFPDVIASNAYTILRPFFRPVASPISQDPLDPRNWEYENEDISTPDFPGIYKHDVGFIGPRPTTESHPHMKLDETMTSVPKVYPGDMVFWHCDVVHSVEEEHTGSGDSAVMYIPAVPMTAQNATYIQRQKETFLQGVTPPDFPKVSPEAIYPAGIGKPEDIVGPLGRRAMGFQIEVA</sequence>
<reference evidence="1 2" key="1">
    <citation type="submission" date="2019-02" db="EMBL/GenBank/DDBJ databases">
        <title>Genome sequencing of the rare red list fungi Bondarzewia mesenterica.</title>
        <authorList>
            <person name="Buettner E."/>
            <person name="Kellner H."/>
        </authorList>
    </citation>
    <scope>NUCLEOTIDE SEQUENCE [LARGE SCALE GENOMIC DNA]</scope>
    <source>
        <strain evidence="1 2">DSM 108281</strain>
    </source>
</reference>
<dbReference type="Proteomes" id="UP000310158">
    <property type="component" value="Unassembled WGS sequence"/>
</dbReference>
<name>A0A4S4LUE2_9AGAM</name>
<protein>
    <recommendedName>
        <fullName evidence="3">DUF1479 domain protein</fullName>
    </recommendedName>
</protein>
<dbReference type="InterPro" id="IPR010856">
    <property type="entry name" value="Gig2-like"/>
</dbReference>
<comment type="caution">
    <text evidence="1">The sequence shown here is derived from an EMBL/GenBank/DDBJ whole genome shotgun (WGS) entry which is preliminary data.</text>
</comment>
<evidence type="ECO:0000313" key="2">
    <source>
        <dbReference type="Proteomes" id="UP000310158"/>
    </source>
</evidence>
<dbReference type="InterPro" id="IPR027443">
    <property type="entry name" value="IPNS-like_sf"/>
</dbReference>
<dbReference type="PANTHER" id="PTHR30613">
    <property type="entry name" value="UNCHARACTERIZED PROTEIN YBIU-RELATED"/>
    <property type="match status" value="1"/>
</dbReference>
<gene>
    <name evidence="1" type="ORF">EW146_g6392</name>
</gene>
<evidence type="ECO:0000313" key="1">
    <source>
        <dbReference type="EMBL" id="THH13880.1"/>
    </source>
</evidence>
<dbReference type="EMBL" id="SGPL01000318">
    <property type="protein sequence ID" value="THH13880.1"/>
    <property type="molecule type" value="Genomic_DNA"/>
</dbReference>
<keyword evidence="2" id="KW-1185">Reference proteome</keyword>
<dbReference type="PANTHER" id="PTHR30613:SF1">
    <property type="entry name" value="DUF1479 DOMAIN PROTEIN (AFU_ORTHOLOGUE AFUA_5G09280)"/>
    <property type="match status" value="1"/>
</dbReference>
<dbReference type="Pfam" id="PF07350">
    <property type="entry name" value="Gig2-like"/>
    <property type="match status" value="1"/>
</dbReference>
<dbReference type="Gene3D" id="2.60.120.330">
    <property type="entry name" value="B-lactam Antibiotic, Isopenicillin N Synthase, Chain"/>
    <property type="match status" value="1"/>
</dbReference>
<accession>A0A4S4LUE2</accession>
<dbReference type="SUPFAM" id="SSF51197">
    <property type="entry name" value="Clavaminate synthase-like"/>
    <property type="match status" value="1"/>
</dbReference>